<protein>
    <submittedName>
        <fullName evidence="2">Erythrocyte membrane protein 1</fullName>
    </submittedName>
</protein>
<evidence type="ECO:0000313" key="2">
    <source>
        <dbReference type="EMBL" id="ALD49399.1"/>
    </source>
</evidence>
<sequence>DIIKGTDLWKHEDMTTLQGKLKDIFSSIYTEIKSKLGSEDPYANDATSDYTTLRSDWWEANRETIWQAMTCKPQPQRGSSDHCSGDDTPLEDYIPQRLRWIDE</sequence>
<dbReference type="Gene3D" id="1.20.1310.20">
    <property type="entry name" value="Duffy-antigen binding domain"/>
    <property type="match status" value="1"/>
</dbReference>
<proteinExistence type="predicted"/>
<dbReference type="InterPro" id="IPR042202">
    <property type="entry name" value="Duffy-ag-bd_sf"/>
</dbReference>
<dbReference type="GO" id="GO:0046789">
    <property type="term" value="F:host cell surface receptor binding"/>
    <property type="evidence" value="ECO:0007669"/>
    <property type="project" value="InterPro"/>
</dbReference>
<dbReference type="AlphaFoldDB" id="A0A0N9BI37"/>
<organism evidence="2">
    <name type="scientific">Plasmodium sp. chimpanzee clade C3</name>
    <dbReference type="NCBI Taxonomy" id="880533"/>
    <lineage>
        <taxon>Eukaryota</taxon>
        <taxon>Sar</taxon>
        <taxon>Alveolata</taxon>
        <taxon>Apicomplexa</taxon>
        <taxon>Aconoidasida</taxon>
        <taxon>Haemosporida</taxon>
        <taxon>Plasmodiidae</taxon>
        <taxon>Plasmodium</taxon>
        <taxon>Plasmodium (Laverania)</taxon>
    </lineage>
</organism>
<gene>
    <name evidence="2" type="primary">var</name>
</gene>
<dbReference type="InterPro" id="IPR008602">
    <property type="entry name" value="Duffy-antigen-binding"/>
</dbReference>
<feature type="non-terminal residue" evidence="2">
    <location>
        <position position="103"/>
    </location>
</feature>
<reference evidence="2" key="1">
    <citation type="journal article" date="2015" name="Nat. Commun.">
        <title>Ape parasite origins of human malaria virulence genes.</title>
        <authorList>
            <person name="Larremore D.B."/>
            <person name="Sundararaman S.A."/>
            <person name="Liu W."/>
            <person name="Proto W.R."/>
            <person name="Clauset A."/>
            <person name="Loy D.E."/>
            <person name="Speede S."/>
            <person name="Plenderleith L.J."/>
            <person name="Sharp P.M."/>
            <person name="Hahn B.H."/>
            <person name="Rayner J.C."/>
            <person name="Buckee C.O."/>
        </authorList>
    </citation>
    <scope>NUCLEOTIDE SEQUENCE</scope>
    <source>
        <strain evidence="2">SYptt20_c2s_c11</strain>
    </source>
</reference>
<feature type="non-terminal residue" evidence="2">
    <location>
        <position position="1"/>
    </location>
</feature>
<feature type="domain" description="Duffy-antigen binding" evidence="1">
    <location>
        <begin position="1"/>
        <end position="99"/>
    </location>
</feature>
<name>A0A0N9BI37_9APIC</name>
<dbReference type="EMBL" id="KP167393">
    <property type="protein sequence ID" value="ALD49399.1"/>
    <property type="molecule type" value="Genomic_DNA"/>
</dbReference>
<dbReference type="SUPFAM" id="SSF140924">
    <property type="entry name" value="Duffy binding domain-like"/>
    <property type="match status" value="1"/>
</dbReference>
<evidence type="ECO:0000259" key="1">
    <source>
        <dbReference type="Pfam" id="PF05424"/>
    </source>
</evidence>
<accession>A0A0N9BI37</accession>
<dbReference type="Pfam" id="PF05424">
    <property type="entry name" value="Duffy_binding"/>
    <property type="match status" value="1"/>
</dbReference>
<dbReference type="GO" id="GO:0016020">
    <property type="term" value="C:membrane"/>
    <property type="evidence" value="ECO:0007669"/>
    <property type="project" value="InterPro"/>
</dbReference>